<dbReference type="EMBL" id="JAVRAA010000005">
    <property type="protein sequence ID" value="MDT0337470.1"/>
    <property type="molecule type" value="Genomic_DNA"/>
</dbReference>
<organism evidence="1">
    <name type="scientific">Herbaspirillum huttiense subsp. nephrolepidis</name>
    <dbReference type="NCBI Taxonomy" id="3075126"/>
    <lineage>
        <taxon>Bacteria</taxon>
        <taxon>Pseudomonadati</taxon>
        <taxon>Pseudomonadota</taxon>
        <taxon>Betaproteobacteria</taxon>
        <taxon>Burkholderiales</taxon>
        <taxon>Oxalobacteraceae</taxon>
        <taxon>Herbaspirillum</taxon>
    </lineage>
</organism>
<comment type="caution">
    <text evidence="1">The sequence shown here is derived from an EMBL/GenBank/DDBJ whole genome shotgun (WGS) entry which is preliminary data.</text>
</comment>
<accession>A0AAE4K851</accession>
<dbReference type="AlphaFoldDB" id="A0AAE4K851"/>
<proteinExistence type="predicted"/>
<protein>
    <submittedName>
        <fullName evidence="1">Uncharacterized protein</fullName>
    </submittedName>
</protein>
<gene>
    <name evidence="1" type="ORF">RJN63_11570</name>
</gene>
<evidence type="ECO:0000313" key="1">
    <source>
        <dbReference type="EMBL" id="MDT0337470.1"/>
    </source>
</evidence>
<name>A0AAE4K851_9BURK</name>
<reference evidence="1" key="1">
    <citation type="submission" date="2023-02" db="EMBL/GenBank/DDBJ databases">
        <title>Description of Herbaspirillum huttiense subsp. nephrolepsisexaltata and Herbaspirillum huttiense subsp. lycopersicon.</title>
        <authorList>
            <person name="Poudel M."/>
            <person name="Sharma A."/>
            <person name="Goss E."/>
            <person name="Tapia J.H."/>
            <person name="Harmon C.M."/>
            <person name="Jones J.B."/>
        </authorList>
    </citation>
    <scope>NUCLEOTIDE SEQUENCE</scope>
    <source>
        <strain evidence="1">NC40101</strain>
    </source>
</reference>
<sequence length="75" mass="8211">MITARRKDDGSFEVMSGYMRLQVQLELQGKAEVVVTGSGETLHVHEVDGRLVALSEDAQANVEDLATAAINRARR</sequence>
<dbReference type="RefSeq" id="WP_284076939.1">
    <property type="nucleotide sequence ID" value="NZ_JAVLSM010000007.1"/>
</dbReference>